<dbReference type="SUPFAM" id="SSF50494">
    <property type="entry name" value="Trypsin-like serine proteases"/>
    <property type="match status" value="1"/>
</dbReference>
<sequence length="403" mass="43560">MAVSFWQGIESELQAATVPVLRLPSQDIVGTAIAVSPDGVFVTAGHAFVIGHEEGDSYVIRTADGQLCEIMLKQHDYDEASGTDYAIFTVAGSARCAYTAVAFPQRVRGALELRGYGQMMVDQSSAKGTFTGGLDVGGTAGNRLFQYQSQEAGDLGFSGSGVYSAQQGAVVAIQTSAVQATAGPHQQTVLSYPLWHIRRVLRSKVGWWTQVSWFASAALRAIAYRPGRFLGFAALFALLASAGYFGIRLSITYQQLLRFSDAVYVAADVRETDFGTTDAGLQYTEGINAGSIDHDTALVPLIEDNDLKTTILTIDKYYEEMGDCVNGGRCLSGMTCGPMYKQMWDFHHMYYPALDKYYSDLDQVGERPLSTYLASACDAQRAEICASVGNLGAFCPLPVESSK</sequence>
<reference evidence="2 3" key="1">
    <citation type="journal article" date="2015" name="Genome Announc.">
        <title>Genome Assemblies of Three Soil-Associated Devosia species: D. insulae, D. limi, and D. soli.</title>
        <authorList>
            <person name="Hassan Y.I."/>
            <person name="Lepp D."/>
            <person name="Zhou T."/>
        </authorList>
    </citation>
    <scope>NUCLEOTIDE SEQUENCE [LARGE SCALE GENOMIC DNA]</scope>
    <source>
        <strain evidence="2 3">DS-56</strain>
    </source>
</reference>
<dbReference type="InterPro" id="IPR009003">
    <property type="entry name" value="Peptidase_S1_PA"/>
</dbReference>
<evidence type="ECO:0000256" key="1">
    <source>
        <dbReference type="SAM" id="Phobius"/>
    </source>
</evidence>
<accession>A0A1E5XX62</accession>
<protein>
    <recommendedName>
        <fullName evidence="4">Peptidase S1 domain-containing protein</fullName>
    </recommendedName>
</protein>
<keyword evidence="1" id="KW-0472">Membrane</keyword>
<evidence type="ECO:0000313" key="2">
    <source>
        <dbReference type="EMBL" id="OEO33173.1"/>
    </source>
</evidence>
<dbReference type="AlphaFoldDB" id="A0A1E5XX62"/>
<dbReference type="EMBL" id="LAJE02000022">
    <property type="protein sequence ID" value="OEO33173.1"/>
    <property type="molecule type" value="Genomic_DNA"/>
</dbReference>
<dbReference type="Pfam" id="PF13365">
    <property type="entry name" value="Trypsin_2"/>
    <property type="match status" value="1"/>
</dbReference>
<comment type="caution">
    <text evidence="2">The sequence shown here is derived from an EMBL/GenBank/DDBJ whole genome shotgun (WGS) entry which is preliminary data.</text>
</comment>
<evidence type="ECO:0008006" key="4">
    <source>
        <dbReference type="Google" id="ProtNLM"/>
    </source>
</evidence>
<keyword evidence="1" id="KW-1133">Transmembrane helix</keyword>
<feature type="transmembrane region" description="Helical" evidence="1">
    <location>
        <begin position="229"/>
        <end position="247"/>
    </location>
</feature>
<dbReference type="Proteomes" id="UP000095463">
    <property type="component" value="Unassembled WGS sequence"/>
</dbReference>
<name>A0A1E5XX62_9HYPH</name>
<evidence type="ECO:0000313" key="3">
    <source>
        <dbReference type="Proteomes" id="UP000095463"/>
    </source>
</evidence>
<keyword evidence="3" id="KW-1185">Reference proteome</keyword>
<proteinExistence type="predicted"/>
<organism evidence="2 3">
    <name type="scientific">Devosia insulae DS-56</name>
    <dbReference type="NCBI Taxonomy" id="1116389"/>
    <lineage>
        <taxon>Bacteria</taxon>
        <taxon>Pseudomonadati</taxon>
        <taxon>Pseudomonadota</taxon>
        <taxon>Alphaproteobacteria</taxon>
        <taxon>Hyphomicrobiales</taxon>
        <taxon>Devosiaceae</taxon>
        <taxon>Devosia</taxon>
    </lineage>
</organism>
<keyword evidence="1" id="KW-0812">Transmembrane</keyword>
<gene>
    <name evidence="2" type="ORF">VW23_007910</name>
</gene>